<dbReference type="AlphaFoldDB" id="A0A9Q3B838"/>
<evidence type="ECO:0000313" key="3">
    <source>
        <dbReference type="EMBL" id="MBW0460296.1"/>
    </source>
</evidence>
<dbReference type="Proteomes" id="UP000765509">
    <property type="component" value="Unassembled WGS sequence"/>
</dbReference>
<keyword evidence="2" id="KW-0732">Signal</keyword>
<evidence type="ECO:0000256" key="2">
    <source>
        <dbReference type="SAM" id="SignalP"/>
    </source>
</evidence>
<dbReference type="EMBL" id="AVOT02000002">
    <property type="protein sequence ID" value="MBW0460296.1"/>
    <property type="molecule type" value="Genomic_DNA"/>
</dbReference>
<keyword evidence="4" id="KW-1185">Reference proteome</keyword>
<organism evidence="3 4">
    <name type="scientific">Austropuccinia psidii MF-1</name>
    <dbReference type="NCBI Taxonomy" id="1389203"/>
    <lineage>
        <taxon>Eukaryota</taxon>
        <taxon>Fungi</taxon>
        <taxon>Dikarya</taxon>
        <taxon>Basidiomycota</taxon>
        <taxon>Pucciniomycotina</taxon>
        <taxon>Pucciniomycetes</taxon>
        <taxon>Pucciniales</taxon>
        <taxon>Sphaerophragmiaceae</taxon>
        <taxon>Austropuccinia</taxon>
    </lineage>
</organism>
<feature type="signal peptide" evidence="2">
    <location>
        <begin position="1"/>
        <end position="22"/>
    </location>
</feature>
<proteinExistence type="predicted"/>
<sequence length="679" mass="78293">MAQYERIFFLTGLSSLFLLGCAVSPPGATSGLGNYRGLHVTSEGLAETETGNIPLGSAHPYRREIDIGSKQKETAMTELSLGLLPHSSAFPLSRDFLGARLSPSLSHIGAAEPFSLSEASDWGSSLSLGNSVQSSLKPEKNHASSSFEWKRLNNPHVAEPSSPPRNKKWHIPNASQMKTYSLHQPVTSLEIQDHFTNIKTPLIYSKQDSPTIFRIIHEVPDLDAALGIAMRWDSVSKELISTHISQFAQKIYDILFPIPPDLFKTTPVEIHHSIKSIVAYDTSRITSGHLILPKDFRNSILNKPQRLLQAWVWLMYGTLFSQEALFDMLEIPNLARRRYRDSFFDWLWGQVFDPPDSLPVFGQTKRQVPNNDINIFGKIQDKLVNFMATKKRNRTTYLLAFYLIENWSKTEPVIWEHVVKDQSLWVKLAIKVCQYHKEEVRVGQDVTFFERFKSLGDFQVVIERQDANKDIYFGGETLQDHYQEKIMSPIQEYKEKYQSHVYKTSLFLKDASIVLEHKTLGYSSKIQVFPRIVDFATDMVPMVKILSRTENFLKRLQEFHDLLLDRQNNEVSEFIKVQFSSWFSELLFGNKDVIPIMGIIDSAKAKQLTESPFSPPQLILINILAEEFNPVSYCQAALTVLGYWFKNFYPEFWREHFLKDDDYWRFMYEAKKKRKFESV</sequence>
<protein>
    <submittedName>
        <fullName evidence="3">Uncharacterized protein</fullName>
    </submittedName>
</protein>
<reference evidence="3" key="1">
    <citation type="submission" date="2021-03" db="EMBL/GenBank/DDBJ databases">
        <title>Draft genome sequence of rust myrtle Austropuccinia psidii MF-1, a brazilian biotype.</title>
        <authorList>
            <person name="Quecine M.C."/>
            <person name="Pachon D.M.R."/>
            <person name="Bonatelli M.L."/>
            <person name="Correr F.H."/>
            <person name="Franceschini L.M."/>
            <person name="Leite T.F."/>
            <person name="Margarido G.R.A."/>
            <person name="Almeida C.A."/>
            <person name="Ferrarezi J.A."/>
            <person name="Labate C.A."/>
        </authorList>
    </citation>
    <scope>NUCLEOTIDE SEQUENCE</scope>
    <source>
        <strain evidence="3">MF-1</strain>
    </source>
</reference>
<feature type="region of interest" description="Disordered" evidence="1">
    <location>
        <begin position="147"/>
        <end position="170"/>
    </location>
</feature>
<dbReference type="PROSITE" id="PS51257">
    <property type="entry name" value="PROKAR_LIPOPROTEIN"/>
    <property type="match status" value="1"/>
</dbReference>
<feature type="chain" id="PRO_5040117513" evidence="2">
    <location>
        <begin position="23"/>
        <end position="679"/>
    </location>
</feature>
<accession>A0A9Q3B838</accession>
<dbReference type="OrthoDB" id="2495444at2759"/>
<evidence type="ECO:0000313" key="4">
    <source>
        <dbReference type="Proteomes" id="UP000765509"/>
    </source>
</evidence>
<comment type="caution">
    <text evidence="3">The sequence shown here is derived from an EMBL/GenBank/DDBJ whole genome shotgun (WGS) entry which is preliminary data.</text>
</comment>
<name>A0A9Q3B838_9BASI</name>
<evidence type="ECO:0000256" key="1">
    <source>
        <dbReference type="SAM" id="MobiDB-lite"/>
    </source>
</evidence>
<gene>
    <name evidence="3" type="ORF">O181_000011</name>
</gene>